<dbReference type="Proteomes" id="UP001632037">
    <property type="component" value="Unassembled WGS sequence"/>
</dbReference>
<protein>
    <submittedName>
        <fullName evidence="2">Uncharacterized protein</fullName>
    </submittedName>
</protein>
<reference evidence="2 3" key="1">
    <citation type="submission" date="2024-09" db="EMBL/GenBank/DDBJ databases">
        <title>Genome sequencing and assembly of Phytophthora oleae, isolate VK10A, causative agent of rot of olive drupes.</title>
        <authorList>
            <person name="Conti Taguali S."/>
            <person name="Riolo M."/>
            <person name="La Spada F."/>
            <person name="Cacciola S.O."/>
            <person name="Dionisio G."/>
        </authorList>
    </citation>
    <scope>NUCLEOTIDE SEQUENCE [LARGE SCALE GENOMIC DNA]</scope>
    <source>
        <strain evidence="2 3">VK10A</strain>
    </source>
</reference>
<sequence>MVSSAALAHTTDNVKMLFKGGRQTRETAAKRGVDKTRLASVRSGSMNFGTGTRVGKNQGIAGKFARSTSQEREVKDRGHIDANASGVSLRNDSEQPKGVANFTLEGLAEIMIAEQEENLRRREADQLIKKKCAAIWAAHASSKET</sequence>
<gene>
    <name evidence="2" type="ORF">V7S43_004785</name>
</gene>
<dbReference type="AlphaFoldDB" id="A0ABD3FXT6"/>
<name>A0ABD3FXT6_9STRA</name>
<feature type="region of interest" description="Disordered" evidence="1">
    <location>
        <begin position="40"/>
        <end position="76"/>
    </location>
</feature>
<evidence type="ECO:0000256" key="1">
    <source>
        <dbReference type="SAM" id="MobiDB-lite"/>
    </source>
</evidence>
<accession>A0ABD3FXT6</accession>
<dbReference type="EMBL" id="JBIMZQ010000007">
    <property type="protein sequence ID" value="KAL3670466.1"/>
    <property type="molecule type" value="Genomic_DNA"/>
</dbReference>
<evidence type="ECO:0000313" key="2">
    <source>
        <dbReference type="EMBL" id="KAL3670466.1"/>
    </source>
</evidence>
<organism evidence="2 3">
    <name type="scientific">Phytophthora oleae</name>
    <dbReference type="NCBI Taxonomy" id="2107226"/>
    <lineage>
        <taxon>Eukaryota</taxon>
        <taxon>Sar</taxon>
        <taxon>Stramenopiles</taxon>
        <taxon>Oomycota</taxon>
        <taxon>Peronosporomycetes</taxon>
        <taxon>Peronosporales</taxon>
        <taxon>Peronosporaceae</taxon>
        <taxon>Phytophthora</taxon>
    </lineage>
</organism>
<proteinExistence type="predicted"/>
<keyword evidence="3" id="KW-1185">Reference proteome</keyword>
<comment type="caution">
    <text evidence="2">The sequence shown here is derived from an EMBL/GenBank/DDBJ whole genome shotgun (WGS) entry which is preliminary data.</text>
</comment>
<evidence type="ECO:0000313" key="3">
    <source>
        <dbReference type="Proteomes" id="UP001632037"/>
    </source>
</evidence>